<sequence>MIEGFVPTLLVGIVGAFLAEVIRVLPAVRKGKPPRGWDLVASLLQVVLGGGAVLFGWDQEQSALKVAVMGAAFPLLFSAAVDGAKPPSGGHSGRDVAHGERSVADYFAGRF</sequence>
<feature type="transmembrane region" description="Helical" evidence="1">
    <location>
        <begin position="6"/>
        <end position="25"/>
    </location>
</feature>
<dbReference type="EMBL" id="BOML01000013">
    <property type="protein sequence ID" value="GIE00165.1"/>
    <property type="molecule type" value="Genomic_DNA"/>
</dbReference>
<evidence type="ECO:0000256" key="1">
    <source>
        <dbReference type="SAM" id="Phobius"/>
    </source>
</evidence>
<name>A0ABQ3YRE7_9ACTN</name>
<evidence type="ECO:0000313" key="2">
    <source>
        <dbReference type="EMBL" id="GIE00165.1"/>
    </source>
</evidence>
<protein>
    <recommendedName>
        <fullName evidence="4">Holin</fullName>
    </recommendedName>
</protein>
<evidence type="ECO:0008006" key="4">
    <source>
        <dbReference type="Google" id="ProtNLM"/>
    </source>
</evidence>
<evidence type="ECO:0000313" key="3">
    <source>
        <dbReference type="Proteomes" id="UP000637628"/>
    </source>
</evidence>
<comment type="caution">
    <text evidence="2">The sequence shown here is derived from an EMBL/GenBank/DDBJ whole genome shotgun (WGS) entry which is preliminary data.</text>
</comment>
<proteinExistence type="predicted"/>
<dbReference type="Proteomes" id="UP000637628">
    <property type="component" value="Unassembled WGS sequence"/>
</dbReference>
<feature type="transmembrane region" description="Helical" evidence="1">
    <location>
        <begin position="37"/>
        <end position="57"/>
    </location>
</feature>
<keyword evidence="3" id="KW-1185">Reference proteome</keyword>
<reference evidence="2 3" key="1">
    <citation type="submission" date="2021-01" db="EMBL/GenBank/DDBJ databases">
        <title>Whole genome shotgun sequence of Actinoplanes durhamensis NBRC 14914.</title>
        <authorList>
            <person name="Komaki H."/>
            <person name="Tamura T."/>
        </authorList>
    </citation>
    <scope>NUCLEOTIDE SEQUENCE [LARGE SCALE GENOMIC DNA]</scope>
    <source>
        <strain evidence="2 3">NBRC 14914</strain>
    </source>
</reference>
<keyword evidence="1" id="KW-0472">Membrane</keyword>
<keyword evidence="1" id="KW-0812">Transmembrane</keyword>
<keyword evidence="1" id="KW-1133">Transmembrane helix</keyword>
<accession>A0ABQ3YRE7</accession>
<organism evidence="2 3">
    <name type="scientific">Paractinoplanes durhamensis</name>
    <dbReference type="NCBI Taxonomy" id="113563"/>
    <lineage>
        <taxon>Bacteria</taxon>
        <taxon>Bacillati</taxon>
        <taxon>Actinomycetota</taxon>
        <taxon>Actinomycetes</taxon>
        <taxon>Micromonosporales</taxon>
        <taxon>Micromonosporaceae</taxon>
        <taxon>Paractinoplanes</taxon>
    </lineage>
</organism>
<gene>
    <name evidence="2" type="ORF">Adu01nite_15150</name>
</gene>
<dbReference type="RefSeq" id="WP_203725796.1">
    <property type="nucleotide sequence ID" value="NZ_BAAATX010000002.1"/>
</dbReference>